<gene>
    <name evidence="1" type="ORF">NCTC10529_01126</name>
</gene>
<evidence type="ECO:0000313" key="2">
    <source>
        <dbReference type="Proteomes" id="UP000248598"/>
    </source>
</evidence>
<reference evidence="1 2" key="1">
    <citation type="submission" date="2018-06" db="EMBL/GenBank/DDBJ databases">
        <authorList>
            <consortium name="Pathogen Informatics"/>
            <person name="Doyle S."/>
        </authorList>
    </citation>
    <scope>NUCLEOTIDE SEQUENCE [LARGE SCALE GENOMIC DNA]</scope>
    <source>
        <strain evidence="1 2">NCTC10529</strain>
    </source>
</reference>
<organism evidence="1 2">
    <name type="scientific">Kingella kingae</name>
    <dbReference type="NCBI Taxonomy" id="504"/>
    <lineage>
        <taxon>Bacteria</taxon>
        <taxon>Pseudomonadati</taxon>
        <taxon>Pseudomonadota</taxon>
        <taxon>Betaproteobacteria</taxon>
        <taxon>Neisseriales</taxon>
        <taxon>Neisseriaceae</taxon>
        <taxon>Kingella</taxon>
    </lineage>
</organism>
<dbReference type="Proteomes" id="UP000248598">
    <property type="component" value="Chromosome 1"/>
</dbReference>
<sequence length="44" mass="5312">MKFLPNLLIAKKTFTFSSLSDGIELFFDLRDMSVWRYYFDDIVK</sequence>
<dbReference type="EMBL" id="LS483426">
    <property type="protein sequence ID" value="SQH24931.1"/>
    <property type="molecule type" value="Genomic_DNA"/>
</dbReference>
<evidence type="ECO:0000313" key="1">
    <source>
        <dbReference type="EMBL" id="SQH24931.1"/>
    </source>
</evidence>
<accession>A0AAX2J3I6</accession>
<dbReference type="AlphaFoldDB" id="A0AAX2J3I6"/>
<protein>
    <submittedName>
        <fullName evidence="1">Uncharacterized protein</fullName>
    </submittedName>
</protein>
<proteinExistence type="predicted"/>
<name>A0AAX2J3I6_KINKI</name>